<dbReference type="Gene3D" id="1.25.40.10">
    <property type="entry name" value="Tetratricopeptide repeat domain"/>
    <property type="match status" value="2"/>
</dbReference>
<comment type="caution">
    <text evidence="2">The sequence shown here is derived from an EMBL/GenBank/DDBJ whole genome shotgun (WGS) entry which is preliminary data.</text>
</comment>
<reference evidence="2 3" key="1">
    <citation type="submission" date="2019-05" db="EMBL/GenBank/DDBJ databases">
        <title>Mikania micrantha, genome provides insights into the molecular mechanism of rapid growth.</title>
        <authorList>
            <person name="Liu B."/>
        </authorList>
    </citation>
    <scope>NUCLEOTIDE SEQUENCE [LARGE SCALE GENOMIC DNA]</scope>
    <source>
        <strain evidence="2">NLD-2019</strain>
        <tissue evidence="2">Leaf</tissue>
    </source>
</reference>
<dbReference type="InterPro" id="IPR011990">
    <property type="entry name" value="TPR-like_helical_dom_sf"/>
</dbReference>
<dbReference type="Proteomes" id="UP000326396">
    <property type="component" value="Linkage Group LG9"/>
</dbReference>
<dbReference type="GO" id="GO:0009451">
    <property type="term" value="P:RNA modification"/>
    <property type="evidence" value="ECO:0007669"/>
    <property type="project" value="InterPro"/>
</dbReference>
<protein>
    <recommendedName>
        <fullName evidence="4">Pentatricopeptide repeat-containing protein</fullName>
    </recommendedName>
</protein>
<dbReference type="OrthoDB" id="1248612at2759"/>
<keyword evidence="1" id="KW-0677">Repeat</keyword>
<dbReference type="EMBL" id="SZYD01000019">
    <property type="protein sequence ID" value="KAD2393488.1"/>
    <property type="molecule type" value="Genomic_DNA"/>
</dbReference>
<dbReference type="GO" id="GO:0003723">
    <property type="term" value="F:RNA binding"/>
    <property type="evidence" value="ECO:0007669"/>
    <property type="project" value="InterPro"/>
</dbReference>
<gene>
    <name evidence="2" type="ORF">E3N88_40465</name>
</gene>
<evidence type="ECO:0000313" key="2">
    <source>
        <dbReference type="EMBL" id="KAD2393488.1"/>
    </source>
</evidence>
<dbReference type="AlphaFoldDB" id="A0A5N6LQ27"/>
<dbReference type="PANTHER" id="PTHR47926">
    <property type="entry name" value="PENTATRICOPEPTIDE REPEAT-CONTAINING PROTEIN"/>
    <property type="match status" value="1"/>
</dbReference>
<dbReference type="InterPro" id="IPR046960">
    <property type="entry name" value="PPR_At4g14850-like_plant"/>
</dbReference>
<evidence type="ECO:0008006" key="4">
    <source>
        <dbReference type="Google" id="ProtNLM"/>
    </source>
</evidence>
<evidence type="ECO:0000313" key="3">
    <source>
        <dbReference type="Proteomes" id="UP000326396"/>
    </source>
</evidence>
<evidence type="ECO:0000256" key="1">
    <source>
        <dbReference type="ARBA" id="ARBA00022737"/>
    </source>
</evidence>
<dbReference type="Pfam" id="PF01535">
    <property type="entry name" value="PPR"/>
    <property type="match status" value="1"/>
</dbReference>
<accession>A0A5N6LQ27</accession>
<proteinExistence type="predicted"/>
<sequence>MLVLGGWNSLAAPDDYTFSFTITARSRHMTLLGYSQNCHMMVIKLGYDSDVCVGNAFVSMYVVFSKIVYAQKVFDEMSQRDIITWTSLLKGCAMSGKTPEAETYQPLIDMYAKCGKTCAGRLEDAFKAVKTMQMMPDDVIWRALLSACRVHENVGQCKTKRKSKIHNEDDSTPRCSYIEIDGVAHEFLVADKLHPHIMEGNNGLKPVWEVLGLLGLTGCRLRMGRRVEEPYYRHKQPRKL</sequence>
<dbReference type="InterPro" id="IPR002885">
    <property type="entry name" value="PPR_rpt"/>
</dbReference>
<name>A0A5N6LQ27_9ASTR</name>
<keyword evidence="3" id="KW-1185">Reference proteome</keyword>
<organism evidence="2 3">
    <name type="scientific">Mikania micrantha</name>
    <name type="common">bitter vine</name>
    <dbReference type="NCBI Taxonomy" id="192012"/>
    <lineage>
        <taxon>Eukaryota</taxon>
        <taxon>Viridiplantae</taxon>
        <taxon>Streptophyta</taxon>
        <taxon>Embryophyta</taxon>
        <taxon>Tracheophyta</taxon>
        <taxon>Spermatophyta</taxon>
        <taxon>Magnoliopsida</taxon>
        <taxon>eudicotyledons</taxon>
        <taxon>Gunneridae</taxon>
        <taxon>Pentapetalae</taxon>
        <taxon>asterids</taxon>
        <taxon>campanulids</taxon>
        <taxon>Asterales</taxon>
        <taxon>Asteraceae</taxon>
        <taxon>Asteroideae</taxon>
        <taxon>Heliantheae alliance</taxon>
        <taxon>Eupatorieae</taxon>
        <taxon>Mikania</taxon>
    </lineage>
</organism>
<dbReference type="PANTHER" id="PTHR47926:SF347">
    <property type="entry name" value="PENTATRICOPEPTIDE REPEAT-CONTAINING PROTEIN"/>
    <property type="match status" value="1"/>
</dbReference>